<dbReference type="InterPro" id="IPR013249">
    <property type="entry name" value="RNA_pol_sigma70_r4_t2"/>
</dbReference>
<dbReference type="PANTHER" id="PTHR43133">
    <property type="entry name" value="RNA POLYMERASE ECF-TYPE SIGMA FACTO"/>
    <property type="match status" value="1"/>
</dbReference>
<comment type="similarity">
    <text evidence="1">Belongs to the sigma-70 factor family. ECF subfamily.</text>
</comment>
<dbReference type="InterPro" id="IPR013324">
    <property type="entry name" value="RNA_pol_sigma_r3/r4-like"/>
</dbReference>
<keyword evidence="5" id="KW-0804">Transcription</keyword>
<dbReference type="PANTHER" id="PTHR43133:SF8">
    <property type="entry name" value="RNA POLYMERASE SIGMA FACTOR HI_1459-RELATED"/>
    <property type="match status" value="1"/>
</dbReference>
<dbReference type="Pfam" id="PF08281">
    <property type="entry name" value="Sigma70_r4_2"/>
    <property type="match status" value="1"/>
</dbReference>
<dbReference type="SUPFAM" id="SSF88946">
    <property type="entry name" value="Sigma2 domain of RNA polymerase sigma factors"/>
    <property type="match status" value="1"/>
</dbReference>
<dbReference type="InterPro" id="IPR036388">
    <property type="entry name" value="WH-like_DNA-bd_sf"/>
</dbReference>
<dbReference type="RefSeq" id="WP_194739672.1">
    <property type="nucleotide sequence ID" value="NZ_JADKYY010000009.1"/>
</dbReference>
<dbReference type="InterPro" id="IPR039425">
    <property type="entry name" value="RNA_pol_sigma-70-like"/>
</dbReference>
<evidence type="ECO:0000256" key="2">
    <source>
        <dbReference type="ARBA" id="ARBA00023015"/>
    </source>
</evidence>
<evidence type="ECO:0000313" key="9">
    <source>
        <dbReference type="Proteomes" id="UP000694480"/>
    </source>
</evidence>
<evidence type="ECO:0000256" key="5">
    <source>
        <dbReference type="ARBA" id="ARBA00023163"/>
    </source>
</evidence>
<dbReference type="CDD" id="cd06171">
    <property type="entry name" value="Sigma70_r4"/>
    <property type="match status" value="1"/>
</dbReference>
<evidence type="ECO:0000256" key="1">
    <source>
        <dbReference type="ARBA" id="ARBA00010641"/>
    </source>
</evidence>
<proteinExistence type="inferred from homology"/>
<keyword evidence="9" id="KW-1185">Reference proteome</keyword>
<keyword evidence="2" id="KW-0805">Transcription regulation</keyword>
<dbReference type="GO" id="GO:0003677">
    <property type="term" value="F:DNA binding"/>
    <property type="evidence" value="ECO:0007669"/>
    <property type="project" value="UniProtKB-KW"/>
</dbReference>
<name>A0A930YWV1_9FLAO</name>
<dbReference type="SUPFAM" id="SSF88659">
    <property type="entry name" value="Sigma3 and sigma4 domains of RNA polymerase sigma factors"/>
    <property type="match status" value="1"/>
</dbReference>
<organism evidence="8 9">
    <name type="scientific">Planobacterium oryzisoli</name>
    <dbReference type="NCBI Taxonomy" id="2771435"/>
    <lineage>
        <taxon>Bacteria</taxon>
        <taxon>Pseudomonadati</taxon>
        <taxon>Bacteroidota</taxon>
        <taxon>Flavobacteriia</taxon>
        <taxon>Flavobacteriales</taxon>
        <taxon>Weeksellaceae</taxon>
        <taxon>Chryseobacterium group</taxon>
        <taxon>Chryseobacterium</taxon>
    </lineage>
</organism>
<dbReference type="Gene3D" id="1.10.1740.10">
    <property type="match status" value="1"/>
</dbReference>
<evidence type="ECO:0000256" key="4">
    <source>
        <dbReference type="ARBA" id="ARBA00023125"/>
    </source>
</evidence>
<accession>A0A930YWV1</accession>
<comment type="caution">
    <text evidence="8">The sequence shown here is derived from an EMBL/GenBank/DDBJ whole genome shotgun (WGS) entry which is preliminary data.</text>
</comment>
<evidence type="ECO:0000313" key="8">
    <source>
        <dbReference type="EMBL" id="MBF5027746.1"/>
    </source>
</evidence>
<gene>
    <name evidence="8" type="ORF">IC612_08035</name>
</gene>
<dbReference type="GO" id="GO:0016987">
    <property type="term" value="F:sigma factor activity"/>
    <property type="evidence" value="ECO:0007669"/>
    <property type="project" value="UniProtKB-KW"/>
</dbReference>
<reference evidence="8" key="1">
    <citation type="submission" date="2020-11" db="EMBL/GenBank/DDBJ databases">
        <title>Genome seq and assembly of Planobacterium sp.</title>
        <authorList>
            <person name="Chhetri G."/>
        </authorList>
    </citation>
    <scope>NUCLEOTIDE SEQUENCE</scope>
    <source>
        <strain evidence="8">GCR5</strain>
    </source>
</reference>
<sequence length="170" mass="20531">MEHQTFKHNVFILKDEMFRFAKRYLSEPDDARDVVQELMMRFWEKRKELERYTCLKSYVLRCVKNECLNRLKHNAVKLNYQNNASNQSVSSQSEFNNLHEQIVQMIEALPQKQKLVLHLRDIEEFSIEEIAETLEMERNAVRVNLARGREKIRQQITQLMHYEKRSLTTL</sequence>
<keyword evidence="3" id="KW-0731">Sigma factor</keyword>
<feature type="domain" description="RNA polymerase sigma-70 region 2" evidence="6">
    <location>
        <begin position="16"/>
        <end position="74"/>
    </location>
</feature>
<dbReference type="Proteomes" id="UP000694480">
    <property type="component" value="Unassembled WGS sequence"/>
</dbReference>
<protein>
    <submittedName>
        <fullName evidence="8">Sigma-70 family RNA polymerase sigma factor</fullName>
    </submittedName>
</protein>
<evidence type="ECO:0000259" key="6">
    <source>
        <dbReference type="Pfam" id="PF04542"/>
    </source>
</evidence>
<dbReference type="InterPro" id="IPR014284">
    <property type="entry name" value="RNA_pol_sigma-70_dom"/>
</dbReference>
<dbReference type="NCBIfam" id="TIGR02937">
    <property type="entry name" value="sigma70-ECF"/>
    <property type="match status" value="1"/>
</dbReference>
<dbReference type="Gene3D" id="1.10.10.10">
    <property type="entry name" value="Winged helix-like DNA-binding domain superfamily/Winged helix DNA-binding domain"/>
    <property type="match status" value="1"/>
</dbReference>
<feature type="domain" description="RNA polymerase sigma factor 70 region 4 type 2" evidence="7">
    <location>
        <begin position="100"/>
        <end position="152"/>
    </location>
</feature>
<dbReference type="EMBL" id="JADKYY010000009">
    <property type="protein sequence ID" value="MBF5027746.1"/>
    <property type="molecule type" value="Genomic_DNA"/>
</dbReference>
<dbReference type="InterPro" id="IPR013325">
    <property type="entry name" value="RNA_pol_sigma_r2"/>
</dbReference>
<dbReference type="Pfam" id="PF04542">
    <property type="entry name" value="Sigma70_r2"/>
    <property type="match status" value="1"/>
</dbReference>
<dbReference type="AlphaFoldDB" id="A0A930YWV1"/>
<evidence type="ECO:0000256" key="3">
    <source>
        <dbReference type="ARBA" id="ARBA00023082"/>
    </source>
</evidence>
<evidence type="ECO:0000259" key="7">
    <source>
        <dbReference type="Pfam" id="PF08281"/>
    </source>
</evidence>
<keyword evidence="4" id="KW-0238">DNA-binding</keyword>
<dbReference type="InterPro" id="IPR007627">
    <property type="entry name" value="RNA_pol_sigma70_r2"/>
</dbReference>
<dbReference type="GO" id="GO:0006352">
    <property type="term" value="P:DNA-templated transcription initiation"/>
    <property type="evidence" value="ECO:0007669"/>
    <property type="project" value="InterPro"/>
</dbReference>